<dbReference type="GO" id="GO:0006433">
    <property type="term" value="P:prolyl-tRNA aminoacylation"/>
    <property type="evidence" value="ECO:0007669"/>
    <property type="project" value="UniProtKB-UniRule"/>
</dbReference>
<keyword evidence="4 7" id="KW-0067">ATP-binding</keyword>
<dbReference type="GO" id="GO:0005737">
    <property type="term" value="C:cytoplasm"/>
    <property type="evidence" value="ECO:0007669"/>
    <property type="project" value="UniProtKB-SubCell"/>
</dbReference>
<dbReference type="SMART" id="SM00946">
    <property type="entry name" value="ProRS-C_1"/>
    <property type="match status" value="1"/>
</dbReference>
<dbReference type="HAMAP" id="MF_01571">
    <property type="entry name" value="Pro_tRNA_synth_type3"/>
    <property type="match status" value="1"/>
</dbReference>
<evidence type="ECO:0000256" key="5">
    <source>
        <dbReference type="ARBA" id="ARBA00022917"/>
    </source>
</evidence>
<dbReference type="AlphaFoldDB" id="A0A292IH23"/>
<accession>A0A292IH23</accession>
<dbReference type="Gene3D" id="3.40.50.800">
    <property type="entry name" value="Anticodon-binding domain"/>
    <property type="match status" value="1"/>
</dbReference>
<comment type="domain">
    <text evidence="7">Consists of three domains: the N-terminal catalytic domain, the anticodon-binding domain and the C-terminal extension.</text>
</comment>
<evidence type="ECO:0000256" key="4">
    <source>
        <dbReference type="ARBA" id="ARBA00022840"/>
    </source>
</evidence>
<dbReference type="Pfam" id="PF00587">
    <property type="entry name" value="tRNA-synt_2b"/>
    <property type="match status" value="1"/>
</dbReference>
<keyword evidence="2 7" id="KW-0436">Ligase</keyword>
<dbReference type="SUPFAM" id="SSF55681">
    <property type="entry name" value="Class II aaRS and biotin synthetases"/>
    <property type="match status" value="1"/>
</dbReference>
<evidence type="ECO:0000256" key="2">
    <source>
        <dbReference type="ARBA" id="ARBA00022598"/>
    </source>
</evidence>
<dbReference type="EMBL" id="HG937516">
    <property type="protein sequence ID" value="CDN40229.1"/>
    <property type="molecule type" value="Genomic_DNA"/>
</dbReference>
<dbReference type="InterPro" id="IPR036621">
    <property type="entry name" value="Anticodon-bd_dom_sf"/>
</dbReference>
<dbReference type="PANTHER" id="PTHR43382:SF2">
    <property type="entry name" value="BIFUNCTIONAL GLUTAMATE_PROLINE--TRNA LIGASE"/>
    <property type="match status" value="1"/>
</dbReference>
<comment type="catalytic activity">
    <reaction evidence="7">
        <text>tRNA(Pro) + L-proline + ATP = L-prolyl-tRNA(Pro) + AMP + diphosphate</text>
        <dbReference type="Rhea" id="RHEA:14305"/>
        <dbReference type="Rhea" id="RHEA-COMP:9700"/>
        <dbReference type="Rhea" id="RHEA-COMP:9702"/>
        <dbReference type="ChEBI" id="CHEBI:30616"/>
        <dbReference type="ChEBI" id="CHEBI:33019"/>
        <dbReference type="ChEBI" id="CHEBI:60039"/>
        <dbReference type="ChEBI" id="CHEBI:78442"/>
        <dbReference type="ChEBI" id="CHEBI:78532"/>
        <dbReference type="ChEBI" id="CHEBI:456215"/>
        <dbReference type="EC" id="6.1.1.15"/>
    </reaction>
</comment>
<comment type="similarity">
    <text evidence="7">Belongs to the class-II aminoacyl-tRNA synthetase family. ProS type 3 subfamily.</text>
</comment>
<dbReference type="GO" id="GO:0017101">
    <property type="term" value="C:aminoacyl-tRNA synthetase multienzyme complex"/>
    <property type="evidence" value="ECO:0007669"/>
    <property type="project" value="TreeGrafter"/>
</dbReference>
<keyword evidence="1 7" id="KW-0963">Cytoplasm</keyword>
<evidence type="ECO:0000256" key="3">
    <source>
        <dbReference type="ARBA" id="ARBA00022741"/>
    </source>
</evidence>
<dbReference type="SUPFAM" id="SSF52954">
    <property type="entry name" value="Class II aaRS ABD-related"/>
    <property type="match status" value="1"/>
</dbReference>
<keyword evidence="10" id="KW-1185">Reference proteome</keyword>
<sequence>MIKNQAIVTRAESFSDWYTSIVEAAQLIHYSKIKGFMTFLPRGWAIWEQIQKYLSYKFKELKIQNIALPSLFLYSDFLREKNHVTGFNPELFLITQKGDDRLEDPYVLRPTSEVAFCQLWSETLRTYNQLPFLYNQWCSVFRIEKNTRPFLRNTEFFWHEVHCAFADSNRCNDMVQRMWDVYNWLINDILMMATIKGVKTTNERFAGAIDTYTLETIMPDGQALQSSTVHYFGQNFAKTFDVKFQTKNNDFAYVHTMSAGLSTRIIGAMIMSHSDDHGLVLPFKIAPEQIVIIPLLANKNSEILVYAKQIFNKLSNHDQYRILIDESYDSLGAKLSNYETHGVPFVMIVGPNDLTKQTITIKIRTKNEKIQIQNSELINWMKINVNKFDQELYETSQIRLEQTIVKAKTYSEFEQAIKNKKIALSPWHDDVDAENDLKAKTGITTRCIKQDEIINENEKCFYSNKKATHWIYFARAY</sequence>
<dbReference type="SUPFAM" id="SSF64586">
    <property type="entry name" value="C-terminal domain of ProRS"/>
    <property type="match status" value="1"/>
</dbReference>
<dbReference type="InterPro" id="IPR017449">
    <property type="entry name" value="Pro-tRNA_synth_II"/>
</dbReference>
<comment type="subunit">
    <text evidence="7">Homodimer.</text>
</comment>
<dbReference type="Proteomes" id="UP000261764">
    <property type="component" value="Chromosome I"/>
</dbReference>
<dbReference type="Gene3D" id="3.30.110.30">
    <property type="entry name" value="C-terminal domain of ProRS"/>
    <property type="match status" value="1"/>
</dbReference>
<dbReference type="InterPro" id="IPR045864">
    <property type="entry name" value="aa-tRNA-synth_II/BPL/LPL"/>
</dbReference>
<dbReference type="KEGG" id="mamp:MAMA39_01050"/>
<evidence type="ECO:0000259" key="8">
    <source>
        <dbReference type="PROSITE" id="PS50862"/>
    </source>
</evidence>
<dbReference type="GO" id="GO:0005524">
    <property type="term" value="F:ATP binding"/>
    <property type="evidence" value="ECO:0007669"/>
    <property type="project" value="UniProtKB-UniRule"/>
</dbReference>
<keyword evidence="5 7" id="KW-0648">Protein biosynthesis</keyword>
<evidence type="ECO:0000256" key="6">
    <source>
        <dbReference type="ARBA" id="ARBA00023146"/>
    </source>
</evidence>
<organism evidence="9 10">
    <name type="scientific">Mycoplasma amphoriforme A39</name>
    <dbReference type="NCBI Taxonomy" id="572419"/>
    <lineage>
        <taxon>Bacteria</taxon>
        <taxon>Bacillati</taxon>
        <taxon>Mycoplasmatota</taxon>
        <taxon>Mollicutes</taxon>
        <taxon>Mycoplasmataceae</taxon>
        <taxon>Mycoplasma</taxon>
    </lineage>
</organism>
<dbReference type="Pfam" id="PF03129">
    <property type="entry name" value="HGTP_anticodon"/>
    <property type="match status" value="1"/>
</dbReference>
<dbReference type="EC" id="6.1.1.15" evidence="7"/>
<comment type="function">
    <text evidence="7">Catalyzes the attachment of proline to tRNA(Pro) in a two-step reaction: proline is first activated by ATP to form Pro-AMP and then transferred to the acceptor end of tRNA(Pro).</text>
</comment>
<evidence type="ECO:0000313" key="9">
    <source>
        <dbReference type="EMBL" id="CDN40229.1"/>
    </source>
</evidence>
<comment type="subcellular location">
    <subcellularLocation>
        <location evidence="7">Cytoplasm</location>
    </subcellularLocation>
</comment>
<keyword evidence="3 7" id="KW-0547">Nucleotide-binding</keyword>
<evidence type="ECO:0000256" key="7">
    <source>
        <dbReference type="HAMAP-Rule" id="MF_01571"/>
    </source>
</evidence>
<evidence type="ECO:0000256" key="1">
    <source>
        <dbReference type="ARBA" id="ARBA00022490"/>
    </source>
</evidence>
<keyword evidence="6 7" id="KW-0030">Aminoacyl-tRNA synthetase</keyword>
<name>A0A292IH23_9MOLU</name>
<protein>
    <recommendedName>
        <fullName evidence="7">Proline--tRNA ligase</fullName>
        <ecNumber evidence="7">6.1.1.15</ecNumber>
    </recommendedName>
    <alternativeName>
        <fullName evidence="7">Prolyl-tRNA synthetase</fullName>
        <shortName evidence="7">ProRS</shortName>
    </alternativeName>
</protein>
<dbReference type="NCBIfam" id="TIGR00408">
    <property type="entry name" value="proS_fam_I"/>
    <property type="match status" value="1"/>
</dbReference>
<dbReference type="InterPro" id="IPR016061">
    <property type="entry name" value="Pro-tRNA_ligase_II_C"/>
</dbReference>
<proteinExistence type="inferred from homology"/>
<dbReference type="Gene3D" id="3.30.930.10">
    <property type="entry name" value="Bira Bifunctional Protein, Domain 2"/>
    <property type="match status" value="1"/>
</dbReference>
<dbReference type="GO" id="GO:0004827">
    <property type="term" value="F:proline-tRNA ligase activity"/>
    <property type="evidence" value="ECO:0007669"/>
    <property type="project" value="UniProtKB-UniRule"/>
</dbReference>
<dbReference type="InterPro" id="IPR004154">
    <property type="entry name" value="Anticodon-bd"/>
</dbReference>
<reference evidence="9 10" key="1">
    <citation type="journal article" date="2015" name="Clin. Infect. Dis.">
        <title>Genomic Investigations unmask Mycoplasma amphoriforme, a new respiratory pathogen.</title>
        <authorList>
            <person name="Gillespie S.H."/>
            <person name="Ling C.L."/>
            <person name="Oravcova K."/>
            <person name="Pinheiro M."/>
            <person name="Wells L."/>
            <person name="Bryant J.M."/>
            <person name="McHugh T.D."/>
            <person name="Bebear C."/>
            <person name="Webster D."/>
            <person name="Harris S.R."/>
            <person name="Seth-Smith H.M."/>
            <person name="Thomson N.R."/>
        </authorList>
    </citation>
    <scope>NUCLEOTIDE SEQUENCE [LARGE SCALE GENOMIC DNA]</scope>
    <source>
        <strain evidence="9 10">A39</strain>
    </source>
</reference>
<dbReference type="Pfam" id="PF09180">
    <property type="entry name" value="ProRS-C_1"/>
    <property type="match status" value="1"/>
</dbReference>
<dbReference type="InterPro" id="IPR006195">
    <property type="entry name" value="aa-tRNA-synth_II"/>
</dbReference>
<dbReference type="PROSITE" id="PS50862">
    <property type="entry name" value="AA_TRNA_LIGASE_II"/>
    <property type="match status" value="1"/>
</dbReference>
<dbReference type="InterPro" id="IPR002314">
    <property type="entry name" value="aa-tRNA-synt_IIb"/>
</dbReference>
<feature type="domain" description="Aminoacyl-transfer RNA synthetases class-II family profile" evidence="8">
    <location>
        <begin position="43"/>
        <end position="282"/>
    </location>
</feature>
<gene>
    <name evidence="7" type="primary">proS</name>
    <name evidence="9" type="ORF">MAMA39_01050</name>
</gene>
<dbReference type="RefSeq" id="WP_343251570.1">
    <property type="nucleotide sequence ID" value="NZ_HG937516.1"/>
</dbReference>
<evidence type="ECO:0000313" key="10">
    <source>
        <dbReference type="Proteomes" id="UP000261764"/>
    </source>
</evidence>
<dbReference type="InterPro" id="IPR004499">
    <property type="entry name" value="Pro-tRNA-ligase_IIa_arc-type"/>
</dbReference>
<dbReference type="PANTHER" id="PTHR43382">
    <property type="entry name" value="PROLYL-TRNA SYNTHETASE"/>
    <property type="match status" value="1"/>
</dbReference>